<accession>A0A7S4ANT5</accession>
<feature type="transmembrane region" description="Helical" evidence="2">
    <location>
        <begin position="179"/>
        <end position="199"/>
    </location>
</feature>
<feature type="transmembrane region" description="Helical" evidence="2">
    <location>
        <begin position="132"/>
        <end position="158"/>
    </location>
</feature>
<keyword evidence="2" id="KW-1133">Transmembrane helix</keyword>
<dbReference type="PANTHER" id="PTHR40535:SF1">
    <property type="entry name" value="CHROMOSOME UNDETERMINED SCAFFOLD_9, WHOLE GENOME SHOTGUN SEQUENCE"/>
    <property type="match status" value="1"/>
</dbReference>
<dbReference type="PANTHER" id="PTHR40535">
    <property type="entry name" value="CHROMOSOME UNDETERMINED SCAFFOLD_9, WHOLE GENOME SHOTGUN SEQUENCE"/>
    <property type="match status" value="1"/>
</dbReference>
<feature type="transmembrane region" description="Helical" evidence="2">
    <location>
        <begin position="504"/>
        <end position="523"/>
    </location>
</feature>
<proteinExistence type="predicted"/>
<feature type="compositionally biased region" description="Basic and acidic residues" evidence="1">
    <location>
        <begin position="374"/>
        <end position="386"/>
    </location>
</feature>
<evidence type="ECO:0000313" key="3">
    <source>
        <dbReference type="EMBL" id="CAE0721368.1"/>
    </source>
</evidence>
<name>A0A7S4ANT5_9STRA</name>
<feature type="transmembrane region" description="Helical" evidence="2">
    <location>
        <begin position="274"/>
        <end position="296"/>
    </location>
</feature>
<dbReference type="EMBL" id="HBIX01020006">
    <property type="protein sequence ID" value="CAE0721368.1"/>
    <property type="molecule type" value="Transcribed_RNA"/>
</dbReference>
<evidence type="ECO:0000256" key="1">
    <source>
        <dbReference type="SAM" id="MobiDB-lite"/>
    </source>
</evidence>
<protein>
    <submittedName>
        <fullName evidence="3">Uncharacterized protein</fullName>
    </submittedName>
</protein>
<feature type="compositionally biased region" description="Basic and acidic residues" evidence="1">
    <location>
        <begin position="350"/>
        <end position="362"/>
    </location>
</feature>
<feature type="transmembrane region" description="Helical" evidence="2">
    <location>
        <begin position="239"/>
        <end position="262"/>
    </location>
</feature>
<feature type="region of interest" description="Disordered" evidence="1">
    <location>
        <begin position="350"/>
        <end position="390"/>
    </location>
</feature>
<gene>
    <name evidence="3" type="ORF">PAUS00366_LOCUS14123</name>
</gene>
<feature type="transmembrane region" description="Helical" evidence="2">
    <location>
        <begin position="205"/>
        <end position="227"/>
    </location>
</feature>
<keyword evidence="2" id="KW-0472">Membrane</keyword>
<sequence length="763" mass="85964">MVELKECKRYTFQKCSEMYGLTIGDNATTDDIANAQLLCGVGELVPSEKINAAVAAVFLYLISNIYIQIAESSLHLKRSRIWGTNGPYKKEGSKAILYAAVLHGSIGLLLYVVTIIAIPFATSPLDNRTSSIVVGISQFFASIVFYIMSLSVPQWFGVYHSRKIVMISFTSSREIQFTLAWNMWKQLISMYFFTLYFLCVKNYTSVVYGIVVGIPAGYLSMVITKQARSTKYSMHKTKIAIFVILILLIASGFTVWEGTQYILTIWVPDDSTMIATYCLLVWVVVMVGSHIFMYQYTKVNKSVSMRFKSEIFNQPIIGDLVNDLRMEELVEGDEESFCSNGDVDVEGQADENKAEGDVKEQAVIEDTPSTPVATEKKKSDPIKAEGTEAAAANKSDVRRSFVVESKEGNEILDNFTPKRRIKFTEEAKFKTAATKNQWGYGYVAPEDAPTYWKLFISRLADTFPCLCGCFKKEYLNASRRRLDFRSNADVRSKSTIALKYMQRFVWYFMSLAALFFTIVNILATREQCKARSALVDTFEVLYPPDYLTGKMCAWDKPGPNATIKTFESPQDAENANFEIVHCGACGNCSNWNDITLQYTSREVLAAVSKKCTVKSIGKKFDHKDPNDAVVRCNMETIGFTLPCSQAWAWDMINTKNHGIFTFLQANVANFVSDMNVTYQDITLATIDEAISGQIFVPLVGATRRRMNIISDISRPTNQRKYTRYSIGEHVIAVAIRISCHVFLFCFGFFSWSKTANFVLLAET</sequence>
<reference evidence="3" key="1">
    <citation type="submission" date="2021-01" db="EMBL/GenBank/DDBJ databases">
        <authorList>
            <person name="Corre E."/>
            <person name="Pelletier E."/>
            <person name="Niang G."/>
            <person name="Scheremetjew M."/>
            <person name="Finn R."/>
            <person name="Kale V."/>
            <person name="Holt S."/>
            <person name="Cochrane G."/>
            <person name="Meng A."/>
            <person name="Brown T."/>
            <person name="Cohen L."/>
        </authorList>
    </citation>
    <scope>NUCLEOTIDE SEQUENCE</scope>
    <source>
        <strain evidence="3">10249 10 AB</strain>
    </source>
</reference>
<organism evidence="3">
    <name type="scientific">Pseudo-nitzschia australis</name>
    <dbReference type="NCBI Taxonomy" id="44445"/>
    <lineage>
        <taxon>Eukaryota</taxon>
        <taxon>Sar</taxon>
        <taxon>Stramenopiles</taxon>
        <taxon>Ochrophyta</taxon>
        <taxon>Bacillariophyta</taxon>
        <taxon>Bacillariophyceae</taxon>
        <taxon>Bacillariophycidae</taxon>
        <taxon>Bacillariales</taxon>
        <taxon>Bacillariaceae</taxon>
        <taxon>Pseudo-nitzschia</taxon>
    </lineage>
</organism>
<keyword evidence="2" id="KW-0812">Transmembrane</keyword>
<dbReference type="AlphaFoldDB" id="A0A7S4ANT5"/>
<feature type="transmembrane region" description="Helical" evidence="2">
    <location>
        <begin position="95"/>
        <end position="120"/>
    </location>
</feature>
<evidence type="ECO:0000256" key="2">
    <source>
        <dbReference type="SAM" id="Phobius"/>
    </source>
</evidence>